<dbReference type="EMBL" id="BMNE01000003">
    <property type="protein sequence ID" value="GGN82679.1"/>
    <property type="molecule type" value="Genomic_DNA"/>
</dbReference>
<evidence type="ECO:0000256" key="1">
    <source>
        <dbReference type="SAM" id="MobiDB-lite"/>
    </source>
</evidence>
<keyword evidence="3" id="KW-1185">Reference proteome</keyword>
<sequence>MSRQTRPTTAGQPPAEIADFGGVGACQPQPRLLDRIVGVGERAEHPVGHRTQVGAVFFEPVGQELRFVHGVLLDLVLCR</sequence>
<reference evidence="3" key="1">
    <citation type="journal article" date="2019" name="Int. J. Syst. Evol. Microbiol.">
        <title>The Global Catalogue of Microorganisms (GCM) 10K type strain sequencing project: providing services to taxonomists for standard genome sequencing and annotation.</title>
        <authorList>
            <consortium name="The Broad Institute Genomics Platform"/>
            <consortium name="The Broad Institute Genome Sequencing Center for Infectious Disease"/>
            <person name="Wu L."/>
            <person name="Ma J."/>
        </authorList>
    </citation>
    <scope>NUCLEOTIDE SEQUENCE [LARGE SCALE GENOMIC DNA]</scope>
    <source>
        <strain evidence="3">CGMCC 4.7329</strain>
    </source>
</reference>
<dbReference type="Proteomes" id="UP000658127">
    <property type="component" value="Unassembled WGS sequence"/>
</dbReference>
<evidence type="ECO:0000313" key="2">
    <source>
        <dbReference type="EMBL" id="GGN82679.1"/>
    </source>
</evidence>
<comment type="caution">
    <text evidence="2">The sequence shown here is derived from an EMBL/GenBank/DDBJ whole genome shotgun (WGS) entry which is preliminary data.</text>
</comment>
<feature type="region of interest" description="Disordered" evidence="1">
    <location>
        <begin position="1"/>
        <end position="21"/>
    </location>
</feature>
<feature type="compositionally biased region" description="Polar residues" evidence="1">
    <location>
        <begin position="1"/>
        <end position="11"/>
    </location>
</feature>
<proteinExistence type="predicted"/>
<organism evidence="2 3">
    <name type="scientific">Nocardia rhizosphaerihabitans</name>
    <dbReference type="NCBI Taxonomy" id="1691570"/>
    <lineage>
        <taxon>Bacteria</taxon>
        <taxon>Bacillati</taxon>
        <taxon>Actinomycetota</taxon>
        <taxon>Actinomycetes</taxon>
        <taxon>Mycobacteriales</taxon>
        <taxon>Nocardiaceae</taxon>
        <taxon>Nocardia</taxon>
    </lineage>
</organism>
<evidence type="ECO:0000313" key="3">
    <source>
        <dbReference type="Proteomes" id="UP000658127"/>
    </source>
</evidence>
<name>A0ABQ2KGI1_9NOCA</name>
<accession>A0ABQ2KGI1</accession>
<protein>
    <submittedName>
        <fullName evidence="2">Uncharacterized protein</fullName>
    </submittedName>
</protein>
<gene>
    <name evidence="2" type="ORF">GCM10011610_34280</name>
</gene>